<proteinExistence type="inferred from homology"/>
<dbReference type="InterPro" id="IPR006710">
    <property type="entry name" value="Glyco_hydro_43"/>
</dbReference>
<dbReference type="Proteomes" id="UP000480246">
    <property type="component" value="Unassembled WGS sequence"/>
</dbReference>
<keyword evidence="6" id="KW-1185">Reference proteome</keyword>
<dbReference type="Pfam" id="PF04616">
    <property type="entry name" value="Glyco_hydro_43"/>
    <property type="match status" value="1"/>
</dbReference>
<name>A0A7C8GQ23_9BACI</name>
<dbReference type="InterPro" id="IPR023296">
    <property type="entry name" value="Glyco_hydro_beta-prop_sf"/>
</dbReference>
<protein>
    <submittedName>
        <fullName evidence="5">Family 43 glycosylhydrolase</fullName>
    </submittedName>
</protein>
<dbReference type="CDD" id="cd18825">
    <property type="entry name" value="GH43_CtGH43-like"/>
    <property type="match status" value="1"/>
</dbReference>
<sequence>MNHSFTPGQIWKDDNGKHISAHGGGILLYNDRYYWYGEDNTKGYYNNTGISCYSSTDLYNWKNEGLVLKQEDMPPELWGENLGRVERPKVIYNKKTGKFVMWMHAEQKGYAFSMAGVAVSEHPTGPFEFLFCDRPVKYEPERGFDSHTNEEELGNSFRDMTLFVDHTAENDGEADAAYVIYASEGNWTMYIVKLNSDYTWIDLPEDEGRIRPQFTEAQLGLGWSRQFIDQMREAPALFYYKNQYFMITSGCTGWDPNQAEISVSNHLMKPFKRLGDPCINDHKQTTFDSQSTFVLPVNQEKGEFIYMGDRWNPNFLGASTYVWLPLKIHPDIQAEIHWKHSWQIEEFSE</sequence>
<dbReference type="OrthoDB" id="273314at2"/>
<dbReference type="PANTHER" id="PTHR22925:SF3">
    <property type="entry name" value="GLYCOSYL HYDROLASE FAMILY PROTEIN 43"/>
    <property type="match status" value="1"/>
</dbReference>
<gene>
    <name evidence="5" type="ORF">F9U64_22060</name>
</gene>
<comment type="caution">
    <text evidence="5">The sequence shown here is derived from an EMBL/GenBank/DDBJ whole genome shotgun (WGS) entry which is preliminary data.</text>
</comment>
<dbReference type="RefSeq" id="WP_153407040.1">
    <property type="nucleotide sequence ID" value="NZ_ML762461.1"/>
</dbReference>
<dbReference type="AlphaFoldDB" id="A0A7C8GQ23"/>
<dbReference type="Gene3D" id="2.115.10.20">
    <property type="entry name" value="Glycosyl hydrolase domain, family 43"/>
    <property type="match status" value="1"/>
</dbReference>
<evidence type="ECO:0000256" key="1">
    <source>
        <dbReference type="ARBA" id="ARBA00009865"/>
    </source>
</evidence>
<evidence type="ECO:0000313" key="5">
    <source>
        <dbReference type="EMBL" id="KAB8125672.1"/>
    </source>
</evidence>
<comment type="similarity">
    <text evidence="1 4">Belongs to the glycosyl hydrolase 43 family.</text>
</comment>
<dbReference type="SUPFAM" id="SSF75005">
    <property type="entry name" value="Arabinanase/levansucrase/invertase"/>
    <property type="match status" value="1"/>
</dbReference>
<evidence type="ECO:0000313" key="6">
    <source>
        <dbReference type="Proteomes" id="UP000480246"/>
    </source>
</evidence>
<evidence type="ECO:0000256" key="3">
    <source>
        <dbReference type="ARBA" id="ARBA00023295"/>
    </source>
</evidence>
<organism evidence="5 6">
    <name type="scientific">Gracilibacillus oryzae</name>
    <dbReference type="NCBI Taxonomy" id="1672701"/>
    <lineage>
        <taxon>Bacteria</taxon>
        <taxon>Bacillati</taxon>
        <taxon>Bacillota</taxon>
        <taxon>Bacilli</taxon>
        <taxon>Bacillales</taxon>
        <taxon>Bacillaceae</taxon>
        <taxon>Gracilibacillus</taxon>
    </lineage>
</organism>
<keyword evidence="3 4" id="KW-0326">Glycosidase</keyword>
<evidence type="ECO:0000256" key="2">
    <source>
        <dbReference type="ARBA" id="ARBA00022801"/>
    </source>
</evidence>
<dbReference type="GO" id="GO:0004553">
    <property type="term" value="F:hydrolase activity, hydrolyzing O-glycosyl compounds"/>
    <property type="evidence" value="ECO:0007669"/>
    <property type="project" value="InterPro"/>
</dbReference>
<dbReference type="EMBL" id="WEID01000131">
    <property type="protein sequence ID" value="KAB8125672.1"/>
    <property type="molecule type" value="Genomic_DNA"/>
</dbReference>
<reference evidence="5 6" key="1">
    <citation type="submission" date="2019-10" db="EMBL/GenBank/DDBJ databases">
        <title>Gracilibacillus sp. nov. isolated from rice seeds.</title>
        <authorList>
            <person name="He S."/>
        </authorList>
    </citation>
    <scope>NUCLEOTIDE SEQUENCE [LARGE SCALE GENOMIC DNA]</scope>
    <source>
        <strain evidence="5 6">TD8</strain>
    </source>
</reference>
<dbReference type="GO" id="GO:0005975">
    <property type="term" value="P:carbohydrate metabolic process"/>
    <property type="evidence" value="ECO:0007669"/>
    <property type="project" value="InterPro"/>
</dbReference>
<evidence type="ECO:0000256" key="4">
    <source>
        <dbReference type="RuleBase" id="RU361187"/>
    </source>
</evidence>
<keyword evidence="2 4" id="KW-0378">Hydrolase</keyword>
<dbReference type="PANTHER" id="PTHR22925">
    <property type="entry name" value="GLYCOSYL HYDROLASE 43 FAMILY MEMBER"/>
    <property type="match status" value="1"/>
</dbReference>
<accession>A0A7C8GQ23</accession>